<dbReference type="EC" id="2.7.7.101" evidence="12"/>
<dbReference type="Proteomes" id="UP000177197">
    <property type="component" value="Unassembled WGS sequence"/>
</dbReference>
<dbReference type="NCBIfam" id="TIGR01391">
    <property type="entry name" value="dnaG"/>
    <property type="match status" value="1"/>
</dbReference>
<keyword evidence="4 12" id="KW-0548">Nucleotidyltransferase</keyword>
<keyword evidence="10 12" id="KW-0238">DNA-binding</keyword>
<keyword evidence="7 12" id="KW-0863">Zinc-finger</keyword>
<evidence type="ECO:0000256" key="14">
    <source>
        <dbReference type="PIRSR" id="PIRSR002811-1"/>
    </source>
</evidence>
<dbReference type="SUPFAM" id="SSF56731">
    <property type="entry name" value="DNA primase core"/>
    <property type="match status" value="1"/>
</dbReference>
<comment type="similarity">
    <text evidence="12 13">Belongs to the DnaG primase family.</text>
</comment>
<evidence type="ECO:0000256" key="6">
    <source>
        <dbReference type="ARBA" id="ARBA00022723"/>
    </source>
</evidence>
<dbReference type="SMART" id="SM00400">
    <property type="entry name" value="ZnF_CHCC"/>
    <property type="match status" value="1"/>
</dbReference>
<dbReference type="GO" id="GO:0000428">
    <property type="term" value="C:DNA-directed RNA polymerase complex"/>
    <property type="evidence" value="ECO:0007669"/>
    <property type="project" value="UniProtKB-KW"/>
</dbReference>
<evidence type="ECO:0000313" key="16">
    <source>
        <dbReference type="EMBL" id="OGD39852.1"/>
    </source>
</evidence>
<evidence type="ECO:0000256" key="1">
    <source>
        <dbReference type="ARBA" id="ARBA00022478"/>
    </source>
</evidence>
<evidence type="ECO:0000256" key="13">
    <source>
        <dbReference type="PIRNR" id="PIRNR002811"/>
    </source>
</evidence>
<protein>
    <recommendedName>
        <fullName evidence="12 13">DNA primase</fullName>
        <ecNumber evidence="12">2.7.7.101</ecNumber>
    </recommendedName>
</protein>
<organism evidence="16 17">
    <name type="scientific">Candidatus Azambacteria bacterium RIFCSPLOWO2_02_FULL_44_14</name>
    <dbReference type="NCBI Taxonomy" id="1797306"/>
    <lineage>
        <taxon>Bacteria</taxon>
        <taxon>Candidatus Azamiibacteriota</taxon>
    </lineage>
</organism>
<dbReference type="InterPro" id="IPR030846">
    <property type="entry name" value="DnaG_bac"/>
</dbReference>
<evidence type="ECO:0000256" key="2">
    <source>
        <dbReference type="ARBA" id="ARBA00022515"/>
    </source>
</evidence>
<comment type="domain">
    <text evidence="12">Contains an N-terminal zinc-binding domain, a central core domain that contains the primase activity, and a C-terminal DnaB-binding domain.</text>
</comment>
<comment type="caution">
    <text evidence="16">The sequence shown here is derived from an EMBL/GenBank/DDBJ whole genome shotgun (WGS) entry which is preliminary data.</text>
</comment>
<accession>A0A1F5CAF6</accession>
<dbReference type="InterPro" id="IPR037068">
    <property type="entry name" value="DNA_primase_core_N_sf"/>
</dbReference>
<evidence type="ECO:0000256" key="11">
    <source>
        <dbReference type="ARBA" id="ARBA00023163"/>
    </source>
</evidence>
<dbReference type="FunFam" id="3.90.580.10:FF:000001">
    <property type="entry name" value="DNA primase"/>
    <property type="match status" value="1"/>
</dbReference>
<evidence type="ECO:0000256" key="5">
    <source>
        <dbReference type="ARBA" id="ARBA00022705"/>
    </source>
</evidence>
<dbReference type="CDD" id="cd03364">
    <property type="entry name" value="TOPRIM_DnaG_primases"/>
    <property type="match status" value="1"/>
</dbReference>
<dbReference type="InterPro" id="IPR006295">
    <property type="entry name" value="DNA_primase_DnaG"/>
</dbReference>
<dbReference type="GO" id="GO:0006269">
    <property type="term" value="P:DNA replication, synthesis of primer"/>
    <property type="evidence" value="ECO:0007669"/>
    <property type="project" value="UniProtKB-UniRule"/>
</dbReference>
<evidence type="ECO:0000256" key="3">
    <source>
        <dbReference type="ARBA" id="ARBA00022679"/>
    </source>
</evidence>
<dbReference type="InterPro" id="IPR002694">
    <property type="entry name" value="Znf_CHC2"/>
</dbReference>
<dbReference type="InterPro" id="IPR013264">
    <property type="entry name" value="DNAG_N"/>
</dbReference>
<comment type="cofactor">
    <cofactor evidence="12 13 14">
        <name>Zn(2+)</name>
        <dbReference type="ChEBI" id="CHEBI:29105"/>
    </cofactor>
    <text evidence="12 13 14">Binds 1 zinc ion per monomer.</text>
</comment>
<dbReference type="Gene3D" id="3.90.580.10">
    <property type="entry name" value="Zinc finger, CHC2-type domain"/>
    <property type="match status" value="1"/>
</dbReference>
<dbReference type="GO" id="GO:0005737">
    <property type="term" value="C:cytoplasm"/>
    <property type="evidence" value="ECO:0007669"/>
    <property type="project" value="TreeGrafter"/>
</dbReference>
<keyword evidence="2 12" id="KW-0639">Primosome</keyword>
<dbReference type="Pfam" id="PF13155">
    <property type="entry name" value="Toprim_2"/>
    <property type="match status" value="1"/>
</dbReference>
<keyword evidence="1 12" id="KW-0240">DNA-directed RNA polymerase</keyword>
<evidence type="ECO:0000259" key="15">
    <source>
        <dbReference type="PROSITE" id="PS50880"/>
    </source>
</evidence>
<dbReference type="GO" id="GO:1990077">
    <property type="term" value="C:primosome complex"/>
    <property type="evidence" value="ECO:0007669"/>
    <property type="project" value="UniProtKB-KW"/>
</dbReference>
<comment type="function">
    <text evidence="12 13">RNA polymerase that catalyzes the synthesis of short RNA molecules used as primers for DNA polymerase during DNA replication.</text>
</comment>
<proteinExistence type="inferred from homology"/>
<evidence type="ECO:0000256" key="7">
    <source>
        <dbReference type="ARBA" id="ARBA00022771"/>
    </source>
</evidence>
<dbReference type="InterPro" id="IPR050219">
    <property type="entry name" value="DnaG_primase"/>
</dbReference>
<reference evidence="16 17" key="1">
    <citation type="journal article" date="2016" name="Nat. Commun.">
        <title>Thousands of microbial genomes shed light on interconnected biogeochemical processes in an aquifer system.</title>
        <authorList>
            <person name="Anantharaman K."/>
            <person name="Brown C.T."/>
            <person name="Hug L.A."/>
            <person name="Sharon I."/>
            <person name="Castelle C.J."/>
            <person name="Probst A.J."/>
            <person name="Thomas B.C."/>
            <person name="Singh A."/>
            <person name="Wilkins M.J."/>
            <person name="Karaoz U."/>
            <person name="Brodie E.L."/>
            <person name="Williams K.H."/>
            <person name="Hubbard S.S."/>
            <person name="Banfield J.F."/>
        </authorList>
    </citation>
    <scope>NUCLEOTIDE SEQUENCE [LARGE SCALE GENOMIC DNA]</scope>
</reference>
<gene>
    <name evidence="12" type="primary">dnaG</name>
    <name evidence="16" type="ORF">A3I30_00380</name>
</gene>
<dbReference type="PIRSF" id="PIRSF002811">
    <property type="entry name" value="DnaG"/>
    <property type="match status" value="1"/>
</dbReference>
<dbReference type="SMART" id="SM00493">
    <property type="entry name" value="TOPRIM"/>
    <property type="match status" value="1"/>
</dbReference>
<dbReference type="Gene3D" id="3.90.980.10">
    <property type="entry name" value="DNA primase, catalytic core, N-terminal domain"/>
    <property type="match status" value="1"/>
</dbReference>
<feature type="domain" description="Toprim" evidence="15">
    <location>
        <begin position="276"/>
        <end position="357"/>
    </location>
</feature>
<dbReference type="Pfam" id="PF08275">
    <property type="entry name" value="DNAG_N"/>
    <property type="match status" value="1"/>
</dbReference>
<keyword evidence="9" id="KW-0460">Magnesium</keyword>
<keyword evidence="3 12" id="KW-0808">Transferase</keyword>
<dbReference type="PANTHER" id="PTHR30313">
    <property type="entry name" value="DNA PRIMASE"/>
    <property type="match status" value="1"/>
</dbReference>
<dbReference type="InterPro" id="IPR006171">
    <property type="entry name" value="TOPRIM_dom"/>
</dbReference>
<dbReference type="Pfam" id="PF01807">
    <property type="entry name" value="Zn_ribbon_DnaG"/>
    <property type="match status" value="1"/>
</dbReference>
<dbReference type="PROSITE" id="PS50880">
    <property type="entry name" value="TOPRIM"/>
    <property type="match status" value="1"/>
</dbReference>
<dbReference type="HAMAP" id="MF_00974">
    <property type="entry name" value="DNA_primase_DnaG"/>
    <property type="match status" value="1"/>
</dbReference>
<dbReference type="GO" id="GO:0008270">
    <property type="term" value="F:zinc ion binding"/>
    <property type="evidence" value="ECO:0007669"/>
    <property type="project" value="UniProtKB-UniRule"/>
</dbReference>
<evidence type="ECO:0000256" key="12">
    <source>
        <dbReference type="HAMAP-Rule" id="MF_00974"/>
    </source>
</evidence>
<sequence>MSDQVQEIKDKLNVADVLSDYLRLQKAGVNYKALCPFHNEKTPSFMVSPSRQSWHCFGCSEGGDIFTFIQKIESVEFPEALKTLADKAGIRLEREDPRMRSERMKFYEICEKAAQFFTASLNNPNIRTNPNDTNKNPILNYLYKRGLKDETIEEWRVGYAPDSWDSLLSFLRLKGYGELDIEKMGLILESRPAPGQVRYGARKYHDRFRNRLMFPVFDINGRPVGFSGRIMNDLIPSRTEREDSGKYVNSPETVLYNKSKILYGLDRAKTEIRKQGFAILVEGQFDEILPYQDGVKNVVATSGTALTEDHLEILKRLCDRLVIAFDVDEAGWRATKKGIDMALQAGFDVKVLNVGSGKDPADFVKENPGGFARLVESSRHIMNYYFDRNFAKFDKNTIEGKKFIALAVLSEIKRLQSAIEKSHWLRELSLLLSVSEKDLEDEMRHILLNADESQARHVVKSANVSQKTRKEILAERLLAFSLKSPEYIAVVSKVVSALPKNFLPIASSIYKARDDFSFSKVREGLAADLRPKLDYLAMLSEFELEKTGPDFDIASEVGILAQALEQEHGREVRTSLAESIKKAERENNLKLVEELTGEYQKTF</sequence>
<dbReference type="InterPro" id="IPR036977">
    <property type="entry name" value="DNA_primase_Znf_CHC2"/>
</dbReference>
<dbReference type="EMBL" id="MEYV01000017">
    <property type="protein sequence ID" value="OGD39852.1"/>
    <property type="molecule type" value="Genomic_DNA"/>
</dbReference>
<keyword evidence="6 12" id="KW-0479">Metal-binding</keyword>
<keyword evidence="11 12" id="KW-0804">Transcription</keyword>
<keyword evidence="5 12" id="KW-0235">DNA replication</keyword>
<evidence type="ECO:0000256" key="9">
    <source>
        <dbReference type="ARBA" id="ARBA00022842"/>
    </source>
</evidence>
<dbReference type="AlphaFoldDB" id="A0A1F5CAF6"/>
<comment type="catalytic activity">
    <reaction evidence="12">
        <text>ssDNA + n NTP = ssDNA/pppN(pN)n-1 hybrid + (n-1) diphosphate.</text>
        <dbReference type="EC" id="2.7.7.101"/>
    </reaction>
</comment>
<dbReference type="Gene3D" id="3.40.1360.10">
    <property type="match status" value="1"/>
</dbReference>
<evidence type="ECO:0000256" key="10">
    <source>
        <dbReference type="ARBA" id="ARBA00023125"/>
    </source>
</evidence>
<comment type="subunit">
    <text evidence="12">Monomer. Interacts with DnaB.</text>
</comment>
<evidence type="ECO:0000256" key="4">
    <source>
        <dbReference type="ARBA" id="ARBA00022695"/>
    </source>
</evidence>
<evidence type="ECO:0000313" key="17">
    <source>
        <dbReference type="Proteomes" id="UP000177197"/>
    </source>
</evidence>
<evidence type="ECO:0000256" key="8">
    <source>
        <dbReference type="ARBA" id="ARBA00022833"/>
    </source>
</evidence>
<dbReference type="GO" id="GO:0003899">
    <property type="term" value="F:DNA-directed RNA polymerase activity"/>
    <property type="evidence" value="ECO:0007669"/>
    <property type="project" value="UniProtKB-UniRule"/>
</dbReference>
<keyword evidence="8 12" id="KW-0862">Zinc</keyword>
<dbReference type="InterPro" id="IPR034151">
    <property type="entry name" value="TOPRIM_DnaG_bac"/>
</dbReference>
<dbReference type="PANTHER" id="PTHR30313:SF2">
    <property type="entry name" value="DNA PRIMASE"/>
    <property type="match status" value="1"/>
</dbReference>
<name>A0A1F5CAF6_9BACT</name>
<dbReference type="SUPFAM" id="SSF57783">
    <property type="entry name" value="Zinc beta-ribbon"/>
    <property type="match status" value="1"/>
</dbReference>
<feature type="zinc finger region" description="CHC2-type" evidence="12 14">
    <location>
        <begin position="35"/>
        <end position="59"/>
    </location>
</feature>
<dbReference type="GO" id="GO:0003677">
    <property type="term" value="F:DNA binding"/>
    <property type="evidence" value="ECO:0007669"/>
    <property type="project" value="UniProtKB-KW"/>
</dbReference>